<reference evidence="1 2" key="1">
    <citation type="submission" date="2021-03" db="EMBL/GenBank/DDBJ databases">
        <title>Sequencing the genomes of 1000 actinobacteria strains.</title>
        <authorList>
            <person name="Klenk H.-P."/>
        </authorList>
    </citation>
    <scope>NUCLEOTIDE SEQUENCE [LARGE SCALE GENOMIC DNA]</scope>
    <source>
        <strain evidence="1 2">DSM 18824</strain>
    </source>
</reference>
<dbReference type="CDD" id="cd06223">
    <property type="entry name" value="PRTases_typeI"/>
    <property type="match status" value="1"/>
</dbReference>
<sequence length="244" mass="26382">MSSSDAWQPYRESVARQAIFLRNPLPPGPGVCFVCRSAAKDGYDVCYPCRTHRDASHLTSDAVVPIAYALKGAQHAHHLATYKFEPPSYSARAALQALSILFLGLHRPCFEQAAGGRLTHAAVVPSTRGRRGVHPLQALLMPSISLPFVSARPGAEYAKDDRTFRGDRFTAPVLPNARVLLLDDTWTTGARAQSLSHTLKSAGARCVITVVLGRHVNGRHDGSKALVEQAKSTAFDIGRCSLDS</sequence>
<dbReference type="Gene3D" id="3.40.50.2020">
    <property type="match status" value="1"/>
</dbReference>
<name>A0ABS4UQL6_9ACTN</name>
<dbReference type="InterPro" id="IPR000836">
    <property type="entry name" value="PRTase_dom"/>
</dbReference>
<protein>
    <recommendedName>
        <fullName evidence="3">Amidophosphoribosyltransferase</fullName>
    </recommendedName>
</protein>
<keyword evidence="2" id="KW-1185">Reference proteome</keyword>
<proteinExistence type="predicted"/>
<evidence type="ECO:0000313" key="2">
    <source>
        <dbReference type="Proteomes" id="UP000755585"/>
    </source>
</evidence>
<dbReference type="Proteomes" id="UP000755585">
    <property type="component" value="Unassembled WGS sequence"/>
</dbReference>
<dbReference type="InterPro" id="IPR029057">
    <property type="entry name" value="PRTase-like"/>
</dbReference>
<dbReference type="EMBL" id="JAGINT010000002">
    <property type="protein sequence ID" value="MBP2353941.1"/>
    <property type="molecule type" value="Genomic_DNA"/>
</dbReference>
<evidence type="ECO:0000313" key="1">
    <source>
        <dbReference type="EMBL" id="MBP2353941.1"/>
    </source>
</evidence>
<accession>A0ABS4UQL6</accession>
<evidence type="ECO:0008006" key="3">
    <source>
        <dbReference type="Google" id="ProtNLM"/>
    </source>
</evidence>
<dbReference type="RefSeq" id="WP_209696826.1">
    <property type="nucleotide sequence ID" value="NZ_BAAAVU010000001.1"/>
</dbReference>
<comment type="caution">
    <text evidence="1">The sequence shown here is derived from an EMBL/GenBank/DDBJ whole genome shotgun (WGS) entry which is preliminary data.</text>
</comment>
<gene>
    <name evidence="1" type="ORF">JOF29_005051</name>
</gene>
<organism evidence="1 2">
    <name type="scientific">Kribbella aluminosa</name>
    <dbReference type="NCBI Taxonomy" id="416017"/>
    <lineage>
        <taxon>Bacteria</taxon>
        <taxon>Bacillati</taxon>
        <taxon>Actinomycetota</taxon>
        <taxon>Actinomycetes</taxon>
        <taxon>Propionibacteriales</taxon>
        <taxon>Kribbellaceae</taxon>
        <taxon>Kribbella</taxon>
    </lineage>
</organism>
<dbReference type="SUPFAM" id="SSF53271">
    <property type="entry name" value="PRTase-like"/>
    <property type="match status" value="1"/>
</dbReference>